<protein>
    <submittedName>
        <fullName evidence="3">Uncharacterized protein</fullName>
    </submittedName>
</protein>
<accession>A0A915C2K8</accession>
<dbReference type="AlphaFoldDB" id="A0A915C2K8"/>
<evidence type="ECO:0000313" key="3">
    <source>
        <dbReference type="WBParaSite" id="PgR079_g029_t01"/>
    </source>
</evidence>
<organism evidence="2 3">
    <name type="scientific">Parascaris univalens</name>
    <name type="common">Nematode worm</name>
    <dbReference type="NCBI Taxonomy" id="6257"/>
    <lineage>
        <taxon>Eukaryota</taxon>
        <taxon>Metazoa</taxon>
        <taxon>Ecdysozoa</taxon>
        <taxon>Nematoda</taxon>
        <taxon>Chromadorea</taxon>
        <taxon>Rhabditida</taxon>
        <taxon>Spirurina</taxon>
        <taxon>Ascaridomorpha</taxon>
        <taxon>Ascaridoidea</taxon>
        <taxon>Ascarididae</taxon>
        <taxon>Parascaris</taxon>
    </lineage>
</organism>
<proteinExistence type="predicted"/>
<evidence type="ECO:0000313" key="2">
    <source>
        <dbReference type="Proteomes" id="UP000887569"/>
    </source>
</evidence>
<feature type="chain" id="PRO_5037667402" evidence="1">
    <location>
        <begin position="25"/>
        <end position="151"/>
    </location>
</feature>
<evidence type="ECO:0000256" key="1">
    <source>
        <dbReference type="SAM" id="SignalP"/>
    </source>
</evidence>
<reference evidence="3" key="1">
    <citation type="submission" date="2022-11" db="UniProtKB">
        <authorList>
            <consortium name="WormBaseParasite"/>
        </authorList>
    </citation>
    <scope>IDENTIFICATION</scope>
</reference>
<keyword evidence="1" id="KW-0732">Signal</keyword>
<dbReference type="Proteomes" id="UP000887569">
    <property type="component" value="Unplaced"/>
</dbReference>
<feature type="signal peptide" evidence="1">
    <location>
        <begin position="1"/>
        <end position="24"/>
    </location>
</feature>
<name>A0A915C2K8_PARUN</name>
<dbReference type="WBParaSite" id="PgR079_g029_t01">
    <property type="protein sequence ID" value="PgR079_g029_t01"/>
    <property type="gene ID" value="PgR079_g029"/>
</dbReference>
<keyword evidence="2" id="KW-1185">Reference proteome</keyword>
<sequence>MAHFNWSCFSSVIFTVFIFSHSNAAPDSPPRRPPKDIPPGFAEVLPPEIVAKLRAVHKDNSLSWEQKREEFGRIMDTVPESIIQKLPPPPFLNKLPADVKAKLVAIHRQTGLTWRQRHEKVREYIATLPDNIKRLLPPRRHRRVGENTRSA</sequence>